<dbReference type="PANTHER" id="PTHR43806">
    <property type="entry name" value="PEPTIDASE S8"/>
    <property type="match status" value="1"/>
</dbReference>
<keyword evidence="6 9" id="KW-0378">Hydrolase</keyword>
<dbReference type="InterPro" id="IPR023827">
    <property type="entry name" value="Peptidase_S8_Asp-AS"/>
</dbReference>
<keyword evidence="7 9" id="KW-0720">Serine protease</keyword>
<dbReference type="PROSITE" id="PS51892">
    <property type="entry name" value="SUBTILASE"/>
    <property type="match status" value="1"/>
</dbReference>
<proteinExistence type="inferred from homology"/>
<dbReference type="GO" id="GO:0005576">
    <property type="term" value="C:extracellular region"/>
    <property type="evidence" value="ECO:0007669"/>
    <property type="project" value="UniProtKB-SubCell"/>
</dbReference>
<protein>
    <submittedName>
        <fullName evidence="13">Alkaline serine protease</fullName>
    </submittedName>
</protein>
<keyword evidence="8" id="KW-0106">Calcium</keyword>
<dbReference type="InterPro" id="IPR050131">
    <property type="entry name" value="Peptidase_S8_subtilisin-like"/>
</dbReference>
<dbReference type="RefSeq" id="WP_062687131.1">
    <property type="nucleotide sequence ID" value="NZ_KQ758673.1"/>
</dbReference>
<dbReference type="InterPro" id="IPR015500">
    <property type="entry name" value="Peptidase_S8_subtilisin-rel"/>
</dbReference>
<evidence type="ECO:0000256" key="5">
    <source>
        <dbReference type="ARBA" id="ARBA00022670"/>
    </source>
</evidence>
<organism evidence="13 14">
    <name type="scientific">Priestia veravalensis</name>
    <dbReference type="NCBI Taxonomy" id="1414648"/>
    <lineage>
        <taxon>Bacteria</taxon>
        <taxon>Bacillati</taxon>
        <taxon>Bacillota</taxon>
        <taxon>Bacilli</taxon>
        <taxon>Bacillales</taxon>
        <taxon>Bacillaceae</taxon>
        <taxon>Priestia</taxon>
    </lineage>
</organism>
<evidence type="ECO:0000256" key="1">
    <source>
        <dbReference type="ARBA" id="ARBA00001913"/>
    </source>
</evidence>
<evidence type="ECO:0000313" key="14">
    <source>
        <dbReference type="Proteomes" id="UP000053681"/>
    </source>
</evidence>
<feature type="active site" description="Charge relay system" evidence="9">
    <location>
        <position position="179"/>
    </location>
</feature>
<dbReference type="PROSITE" id="PS00137">
    <property type="entry name" value="SUBTILASE_HIS"/>
    <property type="match status" value="1"/>
</dbReference>
<evidence type="ECO:0000259" key="11">
    <source>
        <dbReference type="Pfam" id="PF00082"/>
    </source>
</evidence>
<evidence type="ECO:0000259" key="12">
    <source>
        <dbReference type="Pfam" id="PF22148"/>
    </source>
</evidence>
<dbReference type="SUPFAM" id="SSF52743">
    <property type="entry name" value="Subtilisin-like"/>
    <property type="match status" value="1"/>
</dbReference>
<dbReference type="PROSITE" id="PS00138">
    <property type="entry name" value="SUBTILASE_SER"/>
    <property type="match status" value="1"/>
</dbReference>
<dbReference type="InterPro" id="IPR000209">
    <property type="entry name" value="Peptidase_S8/S53_dom"/>
</dbReference>
<feature type="domain" description="Fervidolysin-like N-terminal prodomain" evidence="12">
    <location>
        <begin position="30"/>
        <end position="102"/>
    </location>
</feature>
<dbReference type="InterPro" id="IPR054399">
    <property type="entry name" value="Fervidolysin-like_N_prodom"/>
</dbReference>
<evidence type="ECO:0000256" key="6">
    <source>
        <dbReference type="ARBA" id="ARBA00022801"/>
    </source>
</evidence>
<dbReference type="GO" id="GO:0006508">
    <property type="term" value="P:proteolysis"/>
    <property type="evidence" value="ECO:0007669"/>
    <property type="project" value="UniProtKB-KW"/>
</dbReference>
<dbReference type="EMBL" id="LNQP01000058">
    <property type="protein sequence ID" value="KSU86982.1"/>
    <property type="molecule type" value="Genomic_DNA"/>
</dbReference>
<dbReference type="AlphaFoldDB" id="A0A0V8JIY0"/>
<dbReference type="Proteomes" id="UP000053681">
    <property type="component" value="Unassembled WGS sequence"/>
</dbReference>
<evidence type="ECO:0000313" key="13">
    <source>
        <dbReference type="EMBL" id="KSU86982.1"/>
    </source>
</evidence>
<keyword evidence="5 9" id="KW-0645">Protease</keyword>
<reference evidence="13 14" key="1">
    <citation type="submission" date="2015-11" db="EMBL/GenBank/DDBJ databases">
        <title>Bacillus caseinolyticus sp nov.</title>
        <authorList>
            <person name="Dastager S.G."/>
            <person name="Mawlankar R."/>
        </authorList>
    </citation>
    <scope>NUCLEOTIDE SEQUENCE [LARGE SCALE GENOMIC DNA]</scope>
    <source>
        <strain evidence="13 14">SGD-V-76</strain>
    </source>
</reference>
<evidence type="ECO:0000256" key="4">
    <source>
        <dbReference type="ARBA" id="ARBA00022525"/>
    </source>
</evidence>
<dbReference type="Gene3D" id="3.40.50.200">
    <property type="entry name" value="Peptidase S8/S53 domain"/>
    <property type="match status" value="1"/>
</dbReference>
<sequence length="389" mass="41016">MLTWIALTTGSLGVITLLFFVVKKLVQALKVKQPAFAQDQFIVKFNDNVDEDTIASIHKKYKCEASCCNETLGFQVVTTAKNINKMMKIYSELDEVEYAEPNYVFEASYIPNDPFYSFQYGPQKVSAPSAWDVTQSNAGIRIAILDTGVQTNHPDLASKLVPGYNFIDNNTDTNDFNGHGTHVAGIAAATTNNGAGIAGMAPLASIQPVKVLSNSGSGLLSQVADGIIYAVNQGVQVINLSLGSPQDTITLEGAVNYAASQGVVVIGAAGNNGSNALTYPAAYANVIAVASTTSSDQRSVFSNFGTWVQVAASGSSILSTYPTSTYSYLSGTSMAAPHVAGLAALLAAQGRSASQIRTVIQNTCDPIIGTGTNWVYGRINADRAVRSPL</sequence>
<name>A0A0V8JIY0_9BACI</name>
<gene>
    <name evidence="13" type="ORF">AS180_15740</name>
</gene>
<comment type="caution">
    <text evidence="13">The sequence shown here is derived from an EMBL/GenBank/DDBJ whole genome shotgun (WGS) entry which is preliminary data.</text>
</comment>
<dbReference type="PRINTS" id="PR00723">
    <property type="entry name" value="SUBTILISIN"/>
</dbReference>
<evidence type="ECO:0000256" key="8">
    <source>
        <dbReference type="ARBA" id="ARBA00022837"/>
    </source>
</evidence>
<dbReference type="PANTHER" id="PTHR43806:SF11">
    <property type="entry name" value="CEREVISIN-RELATED"/>
    <property type="match status" value="1"/>
</dbReference>
<comment type="subcellular location">
    <subcellularLocation>
        <location evidence="2">Secreted</location>
    </subcellularLocation>
</comment>
<evidence type="ECO:0000256" key="2">
    <source>
        <dbReference type="ARBA" id="ARBA00004613"/>
    </source>
</evidence>
<dbReference type="InterPro" id="IPR023828">
    <property type="entry name" value="Peptidase_S8_Ser-AS"/>
</dbReference>
<dbReference type="GO" id="GO:0004252">
    <property type="term" value="F:serine-type endopeptidase activity"/>
    <property type="evidence" value="ECO:0007669"/>
    <property type="project" value="UniProtKB-UniRule"/>
</dbReference>
<dbReference type="PROSITE" id="PS00136">
    <property type="entry name" value="SUBTILASE_ASP"/>
    <property type="match status" value="1"/>
</dbReference>
<accession>A0A0V8JIY0</accession>
<feature type="domain" description="Peptidase S8/S53" evidence="11">
    <location>
        <begin position="138"/>
        <end position="364"/>
    </location>
</feature>
<keyword evidence="4" id="KW-0964">Secreted</keyword>
<dbReference type="InterPro" id="IPR034084">
    <property type="entry name" value="Thermitase-like_dom"/>
</dbReference>
<dbReference type="InterPro" id="IPR022398">
    <property type="entry name" value="Peptidase_S8_His-AS"/>
</dbReference>
<keyword evidence="14" id="KW-1185">Reference proteome</keyword>
<evidence type="ECO:0000256" key="10">
    <source>
        <dbReference type="RuleBase" id="RU003355"/>
    </source>
</evidence>
<evidence type="ECO:0000256" key="3">
    <source>
        <dbReference type="ARBA" id="ARBA00011073"/>
    </source>
</evidence>
<feature type="active site" description="Charge relay system" evidence="9">
    <location>
        <position position="146"/>
    </location>
</feature>
<evidence type="ECO:0000256" key="9">
    <source>
        <dbReference type="PROSITE-ProRule" id="PRU01240"/>
    </source>
</evidence>
<dbReference type="Pfam" id="PF22148">
    <property type="entry name" value="Fervidolysin_NPro-like"/>
    <property type="match status" value="1"/>
</dbReference>
<feature type="active site" description="Charge relay system" evidence="9">
    <location>
        <position position="333"/>
    </location>
</feature>
<comment type="cofactor">
    <cofactor evidence="1">
        <name>Ca(2+)</name>
        <dbReference type="ChEBI" id="CHEBI:29108"/>
    </cofactor>
</comment>
<dbReference type="CDD" id="cd07484">
    <property type="entry name" value="Peptidases_S8_Thermitase_like"/>
    <property type="match status" value="1"/>
</dbReference>
<dbReference type="InterPro" id="IPR036852">
    <property type="entry name" value="Peptidase_S8/S53_dom_sf"/>
</dbReference>
<comment type="similarity">
    <text evidence="3 9 10">Belongs to the peptidase S8 family.</text>
</comment>
<dbReference type="Pfam" id="PF00082">
    <property type="entry name" value="Peptidase_S8"/>
    <property type="match status" value="1"/>
</dbReference>
<evidence type="ECO:0000256" key="7">
    <source>
        <dbReference type="ARBA" id="ARBA00022825"/>
    </source>
</evidence>